<evidence type="ECO:0000313" key="2">
    <source>
        <dbReference type="EMBL" id="KAL3809473.1"/>
    </source>
</evidence>
<proteinExistence type="predicted"/>
<feature type="compositionally biased region" description="Basic residues" evidence="1">
    <location>
        <begin position="641"/>
        <end position="651"/>
    </location>
</feature>
<dbReference type="AlphaFoldDB" id="A0ABD3R9H6"/>
<feature type="compositionally biased region" description="Acidic residues" evidence="1">
    <location>
        <begin position="155"/>
        <end position="164"/>
    </location>
</feature>
<organism evidence="2 3">
    <name type="scientific">Cyclostephanos tholiformis</name>
    <dbReference type="NCBI Taxonomy" id="382380"/>
    <lineage>
        <taxon>Eukaryota</taxon>
        <taxon>Sar</taxon>
        <taxon>Stramenopiles</taxon>
        <taxon>Ochrophyta</taxon>
        <taxon>Bacillariophyta</taxon>
        <taxon>Coscinodiscophyceae</taxon>
        <taxon>Thalassiosirophycidae</taxon>
        <taxon>Stephanodiscales</taxon>
        <taxon>Stephanodiscaceae</taxon>
        <taxon>Cyclostephanos</taxon>
    </lineage>
</organism>
<dbReference type="EMBL" id="JALLPB020000403">
    <property type="protein sequence ID" value="KAL3809473.1"/>
    <property type="molecule type" value="Genomic_DNA"/>
</dbReference>
<feature type="compositionally biased region" description="Basic and acidic residues" evidence="1">
    <location>
        <begin position="142"/>
        <end position="154"/>
    </location>
</feature>
<feature type="region of interest" description="Disordered" evidence="1">
    <location>
        <begin position="117"/>
        <end position="164"/>
    </location>
</feature>
<dbReference type="PANTHER" id="PTHR12121">
    <property type="entry name" value="CARBON CATABOLITE REPRESSOR PROTEIN 4"/>
    <property type="match status" value="1"/>
</dbReference>
<dbReference type="Proteomes" id="UP001530377">
    <property type="component" value="Unassembled WGS sequence"/>
</dbReference>
<name>A0ABD3R9H6_9STRA</name>
<comment type="caution">
    <text evidence="2">The sequence shown here is derived from an EMBL/GenBank/DDBJ whole genome shotgun (WGS) entry which is preliminary data.</text>
</comment>
<dbReference type="InterPro" id="IPR036691">
    <property type="entry name" value="Endo/exonu/phosph_ase_sf"/>
</dbReference>
<feature type="region of interest" description="Disordered" evidence="1">
    <location>
        <begin position="632"/>
        <end position="655"/>
    </location>
</feature>
<dbReference type="SUPFAM" id="SSF56219">
    <property type="entry name" value="DNase I-like"/>
    <property type="match status" value="1"/>
</dbReference>
<sequence>MRTLLPENDIAIFPHGTSLSSSSSAVSVGGVDGNGTDDGRSSSIASFNLLASAYIRPIDLRTGRVQPYASFDWISEYDTHAILSDDIRLPKLRAMIRDCHCDFVCLQELQLERRTIITGGGGGDVSTASSSSTSRPRRRRSSREAGNRGGRGGDLDDDDDDDDVDSRGFTLPRWISPLVGGGGCDRDDHDDDIDDGPYGIVLPPRSELERMAERNTRVLSVDVPVTNAILYDARRWTPVVACGDAASWARANDGGGMSSSSSSSSSSSFSNTTTCVTMAFRPVNDVDFDDDDDVGGEIIVVSSVHLDACSEEKRARQMKRCIEISLDSWWCISAAAAAAAAAARTSSSCVPSPPRLVIAGDFNSELLDGSCINAFLLAGGKVGGCDATTIGTNSFGIPPPTTMTTTTTSTISTTSSLGGLNPNLTDDEHARSSSVNNRTRECASALRLSSGSIPSEEQMRAWDALYESVEEFVRHNDIPLCRIDTECTRAAYDHDDDLVDPSSASSSSLTTTTTTASDINRGRTMAQWRLDHILYTPLTLMPRGRWATLEDDEYSRTVGLPNERIPTDHMPIAATFEIRSLPHLSDESRRILIESMKEIEGRQLLELKTEEGRIERRRAELERQQVRGDGGVELVGTSRSMGKKKIMKKKGPPSAEMIEHIRSGRAAVKQLKTRQRKERQEFVGKMNISERMVLRHSIGKNRTCSQWVDNGGAQSKK</sequence>
<reference evidence="2 3" key="1">
    <citation type="submission" date="2024-10" db="EMBL/GenBank/DDBJ databases">
        <title>Updated reference genomes for cyclostephanoid diatoms.</title>
        <authorList>
            <person name="Roberts W.R."/>
            <person name="Alverson A.J."/>
        </authorList>
    </citation>
    <scope>NUCLEOTIDE SEQUENCE [LARGE SCALE GENOMIC DNA]</scope>
    <source>
        <strain evidence="2 3">AJA228-03</strain>
    </source>
</reference>
<evidence type="ECO:0000256" key="1">
    <source>
        <dbReference type="SAM" id="MobiDB-lite"/>
    </source>
</evidence>
<evidence type="ECO:0008006" key="4">
    <source>
        <dbReference type="Google" id="ProtNLM"/>
    </source>
</evidence>
<dbReference type="InterPro" id="IPR050410">
    <property type="entry name" value="CCR4/nocturin_mRNA_transcr"/>
</dbReference>
<protein>
    <recommendedName>
        <fullName evidence="4">Endonuclease/exonuclease/phosphatase domain-containing protein</fullName>
    </recommendedName>
</protein>
<keyword evidence="3" id="KW-1185">Reference proteome</keyword>
<feature type="compositionally biased region" description="Low complexity" evidence="1">
    <location>
        <begin position="125"/>
        <end position="134"/>
    </location>
</feature>
<dbReference type="Gene3D" id="3.60.10.10">
    <property type="entry name" value="Endonuclease/exonuclease/phosphatase"/>
    <property type="match status" value="2"/>
</dbReference>
<dbReference type="PANTHER" id="PTHR12121:SF37">
    <property type="entry name" value="2',5'-PHOSPHODIESTERASE 12"/>
    <property type="match status" value="1"/>
</dbReference>
<gene>
    <name evidence="2" type="ORF">ACHAXA_007773</name>
</gene>
<feature type="region of interest" description="Disordered" evidence="1">
    <location>
        <begin position="180"/>
        <end position="201"/>
    </location>
</feature>
<accession>A0ABD3R9H6</accession>
<evidence type="ECO:0000313" key="3">
    <source>
        <dbReference type="Proteomes" id="UP001530377"/>
    </source>
</evidence>